<protein>
    <submittedName>
        <fullName evidence="1">Uncharacterized protein</fullName>
    </submittedName>
</protein>
<dbReference type="AlphaFoldDB" id="A0A5N5WCQ9"/>
<dbReference type="OrthoDB" id="4326729at2"/>
<organism evidence="1 2">
    <name type="scientific">Streptomyces mobaraensis</name>
    <name type="common">Streptoverticillium mobaraense</name>
    <dbReference type="NCBI Taxonomy" id="35621"/>
    <lineage>
        <taxon>Bacteria</taxon>
        <taxon>Bacillati</taxon>
        <taxon>Actinomycetota</taxon>
        <taxon>Actinomycetes</taxon>
        <taxon>Kitasatosporales</taxon>
        <taxon>Streptomycetaceae</taxon>
        <taxon>Streptomyces</taxon>
    </lineage>
</organism>
<keyword evidence="2" id="KW-1185">Reference proteome</keyword>
<evidence type="ECO:0000313" key="2">
    <source>
        <dbReference type="Proteomes" id="UP000327000"/>
    </source>
</evidence>
<evidence type="ECO:0000313" key="1">
    <source>
        <dbReference type="EMBL" id="KAB7849964.1"/>
    </source>
</evidence>
<name>A0A5N5WCQ9_STRMB</name>
<sequence>MVDDWIPQPLELVLDTERDRFGVVVGWDQDTRQITLRPLGGGRTWRPTRYRRATTTDKLRARVSELNREGRRGW</sequence>
<comment type="caution">
    <text evidence="1">The sequence shown here is derived from an EMBL/GenBank/DDBJ whole genome shotgun (WGS) entry which is preliminary data.</text>
</comment>
<gene>
    <name evidence="1" type="ORF">FRZ00_04900</name>
</gene>
<accession>A0A5N5WCQ9</accession>
<proteinExistence type="predicted"/>
<reference evidence="1 2" key="1">
    <citation type="journal article" date="2019" name="Microb. Cell Fact.">
        <title>Exploring novel herbicidin analogues by transcriptional regulator overexpression and MS/MS molecular networking.</title>
        <authorList>
            <person name="Shi Y."/>
            <person name="Gu R."/>
            <person name="Li Y."/>
            <person name="Wang X."/>
            <person name="Ren W."/>
            <person name="Li X."/>
            <person name="Wang L."/>
            <person name="Xie Y."/>
            <person name="Hong B."/>
        </authorList>
    </citation>
    <scope>NUCLEOTIDE SEQUENCE [LARGE SCALE GENOMIC DNA]</scope>
    <source>
        <strain evidence="1 2">US-43</strain>
    </source>
</reference>
<dbReference type="EMBL" id="VOKX01000009">
    <property type="protein sequence ID" value="KAB7849964.1"/>
    <property type="molecule type" value="Genomic_DNA"/>
</dbReference>
<dbReference type="Proteomes" id="UP000327000">
    <property type="component" value="Unassembled WGS sequence"/>
</dbReference>
<dbReference type="RefSeq" id="WP_152262561.1">
    <property type="nucleotide sequence ID" value="NZ_VOKX01000009.1"/>
</dbReference>